<evidence type="ECO:0000256" key="2">
    <source>
        <dbReference type="ARBA" id="ARBA00022649"/>
    </source>
</evidence>
<keyword evidence="7" id="KW-0346">Stress response</keyword>
<dbReference type="InterPro" id="IPR012933">
    <property type="entry name" value="HicA_mRNA_interferase"/>
</dbReference>
<dbReference type="OrthoDB" id="7998810at2"/>
<accession>A0A0J6SG21</accession>
<dbReference type="PATRIC" id="fig|298794.3.peg.2329"/>
<organism evidence="9 10">
    <name type="scientific">Methylobacterium variabile</name>
    <dbReference type="NCBI Taxonomy" id="298794"/>
    <lineage>
        <taxon>Bacteria</taxon>
        <taxon>Pseudomonadati</taxon>
        <taxon>Pseudomonadota</taxon>
        <taxon>Alphaproteobacteria</taxon>
        <taxon>Hyphomicrobiales</taxon>
        <taxon>Methylobacteriaceae</taxon>
        <taxon>Methylobacterium</taxon>
    </lineage>
</organism>
<comment type="caution">
    <text evidence="9">The sequence shown here is derived from an EMBL/GenBank/DDBJ whole genome shotgun (WGS) entry which is preliminary data.</text>
</comment>
<comment type="similarity">
    <text evidence="1">Belongs to the HicA mRNA interferase family.</text>
</comment>
<keyword evidence="2" id="KW-1277">Toxin-antitoxin system</keyword>
<keyword evidence="5" id="KW-0378">Hydrolase</keyword>
<dbReference type="Gene3D" id="3.30.920.30">
    <property type="entry name" value="Hypothetical protein"/>
    <property type="match status" value="1"/>
</dbReference>
<dbReference type="EMBL" id="LABY01000178">
    <property type="protein sequence ID" value="KMO32303.1"/>
    <property type="molecule type" value="Genomic_DNA"/>
</dbReference>
<dbReference type="GO" id="GO:0016787">
    <property type="term" value="F:hydrolase activity"/>
    <property type="evidence" value="ECO:0007669"/>
    <property type="project" value="UniProtKB-KW"/>
</dbReference>
<evidence type="ECO:0000256" key="4">
    <source>
        <dbReference type="ARBA" id="ARBA00022759"/>
    </source>
</evidence>
<dbReference type="SUPFAM" id="SSF54786">
    <property type="entry name" value="YcfA/nrd intein domain"/>
    <property type="match status" value="1"/>
</dbReference>
<dbReference type="InterPro" id="IPR038570">
    <property type="entry name" value="HicA_sf"/>
</dbReference>
<reference evidence="9 10" key="1">
    <citation type="submission" date="2015-03" db="EMBL/GenBank/DDBJ databases">
        <title>Genome sequencing of Methylobacterium variabile DSM 16961.</title>
        <authorList>
            <person name="Chaudhry V."/>
            <person name="Patil P.B."/>
        </authorList>
    </citation>
    <scope>NUCLEOTIDE SEQUENCE [LARGE SCALE GENOMIC DNA]</scope>
    <source>
        <strain evidence="9 10">DSM 16961</strain>
    </source>
</reference>
<evidence type="ECO:0000256" key="1">
    <source>
        <dbReference type="ARBA" id="ARBA00006620"/>
    </source>
</evidence>
<evidence type="ECO:0000256" key="5">
    <source>
        <dbReference type="ARBA" id="ARBA00022801"/>
    </source>
</evidence>
<evidence type="ECO:0000256" key="7">
    <source>
        <dbReference type="ARBA" id="ARBA00023016"/>
    </source>
</evidence>
<evidence type="ECO:0000256" key="6">
    <source>
        <dbReference type="ARBA" id="ARBA00022884"/>
    </source>
</evidence>
<dbReference type="RefSeq" id="WP_048446734.1">
    <property type="nucleotide sequence ID" value="NZ_LABY01000178.1"/>
</dbReference>
<gene>
    <name evidence="9" type="ORF">VQ02_23990</name>
</gene>
<evidence type="ECO:0000313" key="9">
    <source>
        <dbReference type="EMBL" id="KMO32303.1"/>
    </source>
</evidence>
<feature type="compositionally biased region" description="Basic and acidic residues" evidence="8">
    <location>
        <begin position="23"/>
        <end position="34"/>
    </location>
</feature>
<keyword evidence="4" id="KW-0255">Endonuclease</keyword>
<name>A0A0J6SG21_9HYPH</name>
<protein>
    <recommendedName>
        <fullName evidence="11">Type II toxin-antitoxin system HicA family toxin</fullName>
    </recommendedName>
</protein>
<dbReference type="GO" id="GO:0003729">
    <property type="term" value="F:mRNA binding"/>
    <property type="evidence" value="ECO:0007669"/>
    <property type="project" value="InterPro"/>
</dbReference>
<dbReference type="Pfam" id="PF07927">
    <property type="entry name" value="HicA_toxin"/>
    <property type="match status" value="1"/>
</dbReference>
<proteinExistence type="inferred from homology"/>
<keyword evidence="6" id="KW-0694">RNA-binding</keyword>
<feature type="region of interest" description="Disordered" evidence="8">
    <location>
        <begin position="23"/>
        <end position="72"/>
    </location>
</feature>
<keyword evidence="10" id="KW-1185">Reference proteome</keyword>
<sequence>MPPRDFDLDIQAIRRRLEREGWRIRPSKGPHDIDTMPGRPHVAVPRGRGSLPPGTARSIARNAGWLDGSEEP</sequence>
<dbReference type="GO" id="GO:0004519">
    <property type="term" value="F:endonuclease activity"/>
    <property type="evidence" value="ECO:0007669"/>
    <property type="project" value="UniProtKB-KW"/>
</dbReference>
<evidence type="ECO:0000313" key="10">
    <source>
        <dbReference type="Proteomes" id="UP000035955"/>
    </source>
</evidence>
<evidence type="ECO:0008006" key="11">
    <source>
        <dbReference type="Google" id="ProtNLM"/>
    </source>
</evidence>
<keyword evidence="3" id="KW-0540">Nuclease</keyword>
<evidence type="ECO:0000256" key="3">
    <source>
        <dbReference type="ARBA" id="ARBA00022722"/>
    </source>
</evidence>
<dbReference type="Proteomes" id="UP000035955">
    <property type="component" value="Unassembled WGS sequence"/>
</dbReference>
<evidence type="ECO:0000256" key="8">
    <source>
        <dbReference type="SAM" id="MobiDB-lite"/>
    </source>
</evidence>
<dbReference type="AlphaFoldDB" id="A0A0J6SG21"/>